<dbReference type="PANTHER" id="PTHR34583">
    <property type="entry name" value="ANTIPORTER SUBUNIT MNHC2-RELATED"/>
    <property type="match status" value="1"/>
</dbReference>
<name>A0ABT6NBH9_9FIRM</name>
<gene>
    <name evidence="7" type="ORF">QE109_06350</name>
</gene>
<evidence type="ECO:0000256" key="2">
    <source>
        <dbReference type="ARBA" id="ARBA00010388"/>
    </source>
</evidence>
<dbReference type="PANTHER" id="PTHR34583:SF3">
    <property type="entry name" value="MULTISUBUNIT SODIUM_HYDROGEN ANTIPORTER, MNHC SUBUNIT"/>
    <property type="match status" value="1"/>
</dbReference>
<comment type="caution">
    <text evidence="7">The sequence shown here is derived from an EMBL/GenBank/DDBJ whole genome shotgun (WGS) entry which is preliminary data.</text>
</comment>
<evidence type="ECO:0000313" key="8">
    <source>
        <dbReference type="Proteomes" id="UP001158045"/>
    </source>
</evidence>
<feature type="transmembrane region" description="Helical" evidence="6">
    <location>
        <begin position="76"/>
        <end position="100"/>
    </location>
</feature>
<comment type="similarity">
    <text evidence="2">Belongs to the CPA3 antiporters (TC 2.A.63) subunit C family.</text>
</comment>
<sequence>MKEYLNGENVSICIFFIGVYGLCARRNILKTIISMSLMQAAAILYFLSSSFESGSIPPIGQNLDQFKHVADPIPQALMITAVVIGVSVTAVCLTMFVSMFHKYGTTNWNKVKKKRGEID</sequence>
<evidence type="ECO:0000256" key="1">
    <source>
        <dbReference type="ARBA" id="ARBA00004141"/>
    </source>
</evidence>
<comment type="subcellular location">
    <subcellularLocation>
        <location evidence="1">Membrane</location>
        <topology evidence="1">Multi-pass membrane protein</topology>
    </subcellularLocation>
</comment>
<dbReference type="Pfam" id="PF00420">
    <property type="entry name" value="Oxidored_q2"/>
    <property type="match status" value="1"/>
</dbReference>
<evidence type="ECO:0000256" key="4">
    <source>
        <dbReference type="ARBA" id="ARBA00022989"/>
    </source>
</evidence>
<keyword evidence="4 6" id="KW-1133">Transmembrane helix</keyword>
<evidence type="ECO:0000256" key="3">
    <source>
        <dbReference type="ARBA" id="ARBA00022692"/>
    </source>
</evidence>
<evidence type="ECO:0000256" key="5">
    <source>
        <dbReference type="ARBA" id="ARBA00023136"/>
    </source>
</evidence>
<dbReference type="InterPro" id="IPR050601">
    <property type="entry name" value="CPA3_antiporter_subunitC"/>
</dbReference>
<dbReference type="RefSeq" id="WP_281093580.1">
    <property type="nucleotide sequence ID" value="NZ_JARYZI010000003.1"/>
</dbReference>
<dbReference type="EMBL" id="JARYZI010000003">
    <property type="protein sequence ID" value="MDH8677759.1"/>
    <property type="molecule type" value="Genomic_DNA"/>
</dbReference>
<reference evidence="7 8" key="1">
    <citation type="submission" date="2023-04" db="EMBL/GenBank/DDBJ databases">
        <title>Fusibacter bizertensis strain WBS, isolated from littoral bottom sediments of the Arctic seas - biochemical and genomic analysis.</title>
        <authorList>
            <person name="Brioukhanov A.L."/>
        </authorList>
    </citation>
    <scope>NUCLEOTIDE SEQUENCE [LARGE SCALE GENOMIC DNA]</scope>
    <source>
        <strain evidence="7 8">WBS</strain>
    </source>
</reference>
<dbReference type="Gene3D" id="1.10.287.3510">
    <property type="match status" value="1"/>
</dbReference>
<dbReference type="Proteomes" id="UP001158045">
    <property type="component" value="Unassembled WGS sequence"/>
</dbReference>
<dbReference type="InterPro" id="IPR039428">
    <property type="entry name" value="NUOK/Mnh_C1-like"/>
</dbReference>
<proteinExistence type="inferred from homology"/>
<accession>A0ABT6NBH9</accession>
<feature type="transmembrane region" description="Helical" evidence="6">
    <location>
        <begin position="6"/>
        <end position="24"/>
    </location>
</feature>
<protein>
    <submittedName>
        <fullName evidence="7">Cation:proton antiporter subunit C</fullName>
    </submittedName>
</protein>
<keyword evidence="3 6" id="KW-0812">Transmembrane</keyword>
<evidence type="ECO:0000313" key="7">
    <source>
        <dbReference type="EMBL" id="MDH8677759.1"/>
    </source>
</evidence>
<organism evidence="7 8">
    <name type="scientific">Fusibacter bizertensis</name>
    <dbReference type="NCBI Taxonomy" id="1488331"/>
    <lineage>
        <taxon>Bacteria</taxon>
        <taxon>Bacillati</taxon>
        <taxon>Bacillota</taxon>
        <taxon>Clostridia</taxon>
        <taxon>Eubacteriales</taxon>
        <taxon>Eubacteriales Family XII. Incertae Sedis</taxon>
        <taxon>Fusibacter</taxon>
    </lineage>
</organism>
<evidence type="ECO:0000256" key="6">
    <source>
        <dbReference type="SAM" id="Phobius"/>
    </source>
</evidence>
<keyword evidence="8" id="KW-1185">Reference proteome</keyword>
<keyword evidence="5 6" id="KW-0472">Membrane</keyword>